<gene>
    <name evidence="5" type="ORF">KUTeg_023661</name>
</gene>
<feature type="domain" description="Enoyl reductase (ER)" evidence="4">
    <location>
        <begin position="65"/>
        <end position="400"/>
    </location>
</feature>
<dbReference type="SUPFAM" id="SSF51735">
    <property type="entry name" value="NAD(P)-binding Rossmann-fold domains"/>
    <property type="match status" value="1"/>
</dbReference>
<comment type="caution">
    <text evidence="5">The sequence shown here is derived from an EMBL/GenBank/DDBJ whole genome shotgun (WGS) entry which is preliminary data.</text>
</comment>
<dbReference type="InterPro" id="IPR013154">
    <property type="entry name" value="ADH-like_N"/>
</dbReference>
<evidence type="ECO:0000313" key="5">
    <source>
        <dbReference type="EMBL" id="KAJ8299601.1"/>
    </source>
</evidence>
<dbReference type="InterPro" id="IPR011032">
    <property type="entry name" value="GroES-like_sf"/>
</dbReference>
<proteinExistence type="predicted"/>
<keyword evidence="2" id="KW-0862">Zinc</keyword>
<evidence type="ECO:0000259" key="4">
    <source>
        <dbReference type="SMART" id="SM00829"/>
    </source>
</evidence>
<evidence type="ECO:0000256" key="3">
    <source>
        <dbReference type="ARBA" id="ARBA00023002"/>
    </source>
</evidence>
<dbReference type="InterPro" id="IPR050129">
    <property type="entry name" value="Zn_alcohol_dh"/>
</dbReference>
<accession>A0ABQ9E2B4</accession>
<name>A0ABQ9E2B4_TEGGR</name>
<keyword evidence="6" id="KW-1185">Reference proteome</keyword>
<sequence length="414" mass="45891">MSYRHLMPNKLDKQIDVNFSVCYRDLVYELTIACTLGPTIWTFIRWPLYRKMLDNELYVNDVHLGRPEVLSSTFESASSSMSMPSIPKGGILVRVTHMGACYSEGQIRRKEIGPRLPGIRDTSLYPGTEIAGVVQDVCSNLPNSNYTPGDHVLIYPDEDICQSGYLEYIAIEDVQNCVQIPKNIPLEVACMLPGGALSAYCALLKAKPHVEKIREVKPCVNVLVVGAGGLGLWAVKLARYLVGPNNNSVRIFVADNSIDKLLTAQDHGCYDIIHWNEEDHEQYIVERTLDACRGGVDVVIDFVSTPRTMHRALKVLNREGLILVGGNSLSDVSINLNALAAKQQSIVGIPKGTLQELQELVDALVDKKIEPPLYTVYPVEEAKQVFDDLAQCRINGRAVLSFHHSSSTTQLVDN</sequence>
<dbReference type="InterPro" id="IPR036291">
    <property type="entry name" value="NAD(P)-bd_dom_sf"/>
</dbReference>
<dbReference type="EMBL" id="JARBDR010000921">
    <property type="protein sequence ID" value="KAJ8299601.1"/>
    <property type="molecule type" value="Genomic_DNA"/>
</dbReference>
<organism evidence="5 6">
    <name type="scientific">Tegillarca granosa</name>
    <name type="common">Malaysian cockle</name>
    <name type="synonym">Anadara granosa</name>
    <dbReference type="NCBI Taxonomy" id="220873"/>
    <lineage>
        <taxon>Eukaryota</taxon>
        <taxon>Metazoa</taxon>
        <taxon>Spiralia</taxon>
        <taxon>Lophotrochozoa</taxon>
        <taxon>Mollusca</taxon>
        <taxon>Bivalvia</taxon>
        <taxon>Autobranchia</taxon>
        <taxon>Pteriomorphia</taxon>
        <taxon>Arcoida</taxon>
        <taxon>Arcoidea</taxon>
        <taxon>Arcidae</taxon>
        <taxon>Tegillarca</taxon>
    </lineage>
</organism>
<dbReference type="Pfam" id="PF00107">
    <property type="entry name" value="ADH_zinc_N"/>
    <property type="match status" value="1"/>
</dbReference>
<dbReference type="Pfam" id="PF08240">
    <property type="entry name" value="ADH_N"/>
    <property type="match status" value="1"/>
</dbReference>
<keyword evidence="3" id="KW-0560">Oxidoreductase</keyword>
<dbReference type="Gene3D" id="3.90.180.10">
    <property type="entry name" value="Medium-chain alcohol dehydrogenases, catalytic domain"/>
    <property type="match status" value="1"/>
</dbReference>
<evidence type="ECO:0000313" key="6">
    <source>
        <dbReference type="Proteomes" id="UP001217089"/>
    </source>
</evidence>
<dbReference type="InterPro" id="IPR013149">
    <property type="entry name" value="ADH-like_C"/>
</dbReference>
<dbReference type="InterPro" id="IPR020843">
    <property type="entry name" value="ER"/>
</dbReference>
<dbReference type="SUPFAM" id="SSF50129">
    <property type="entry name" value="GroES-like"/>
    <property type="match status" value="1"/>
</dbReference>
<protein>
    <recommendedName>
        <fullName evidence="4">Enoyl reductase (ER) domain-containing protein</fullName>
    </recommendedName>
</protein>
<dbReference type="Proteomes" id="UP001217089">
    <property type="component" value="Unassembled WGS sequence"/>
</dbReference>
<evidence type="ECO:0000256" key="2">
    <source>
        <dbReference type="ARBA" id="ARBA00022833"/>
    </source>
</evidence>
<reference evidence="5 6" key="1">
    <citation type="submission" date="2022-12" db="EMBL/GenBank/DDBJ databases">
        <title>Chromosome-level genome of Tegillarca granosa.</title>
        <authorList>
            <person name="Kim J."/>
        </authorList>
    </citation>
    <scope>NUCLEOTIDE SEQUENCE [LARGE SCALE GENOMIC DNA]</scope>
    <source>
        <strain evidence="5">Teg-2019</strain>
        <tissue evidence="5">Adductor muscle</tissue>
    </source>
</reference>
<dbReference type="SMART" id="SM00829">
    <property type="entry name" value="PKS_ER"/>
    <property type="match status" value="1"/>
</dbReference>
<dbReference type="PANTHER" id="PTHR43401">
    <property type="entry name" value="L-THREONINE 3-DEHYDROGENASE"/>
    <property type="match status" value="1"/>
</dbReference>
<keyword evidence="1" id="KW-0479">Metal-binding</keyword>
<evidence type="ECO:0000256" key="1">
    <source>
        <dbReference type="ARBA" id="ARBA00022723"/>
    </source>
</evidence>
<dbReference type="PANTHER" id="PTHR43401:SF2">
    <property type="entry name" value="L-THREONINE 3-DEHYDROGENASE"/>
    <property type="match status" value="1"/>
</dbReference>